<keyword evidence="6 7" id="KW-0472">Membrane</keyword>
<keyword evidence="2" id="KW-0813">Transport</keyword>
<feature type="transmembrane region" description="Helical" evidence="7">
    <location>
        <begin position="324"/>
        <end position="344"/>
    </location>
</feature>
<feature type="transmembrane region" description="Helical" evidence="7">
    <location>
        <begin position="392"/>
        <end position="414"/>
    </location>
</feature>
<dbReference type="OrthoDB" id="9811110at2"/>
<dbReference type="InterPro" id="IPR048279">
    <property type="entry name" value="MdtK-like"/>
</dbReference>
<dbReference type="GO" id="GO:0005886">
    <property type="term" value="C:plasma membrane"/>
    <property type="evidence" value="ECO:0007669"/>
    <property type="project" value="UniProtKB-SubCell"/>
</dbReference>
<gene>
    <name evidence="8" type="ORF">WN71_007585</name>
</gene>
<dbReference type="Proteomes" id="UP000034196">
    <property type="component" value="Unassembled WGS sequence"/>
</dbReference>
<feature type="transmembrane region" description="Helical" evidence="7">
    <location>
        <begin position="364"/>
        <end position="385"/>
    </location>
</feature>
<evidence type="ECO:0000256" key="3">
    <source>
        <dbReference type="ARBA" id="ARBA00022475"/>
    </source>
</evidence>
<dbReference type="EMBL" id="LAVA02000015">
    <property type="protein sequence ID" value="OIJ68628.1"/>
    <property type="molecule type" value="Genomic_DNA"/>
</dbReference>
<keyword evidence="9" id="KW-1185">Reference proteome</keyword>
<keyword evidence="3" id="KW-1003">Cell membrane</keyword>
<comment type="caution">
    <text evidence="8">The sequence shown here is derived from an EMBL/GenBank/DDBJ whole genome shotgun (WGS) entry which is preliminary data.</text>
</comment>
<dbReference type="GO" id="GO:0015297">
    <property type="term" value="F:antiporter activity"/>
    <property type="evidence" value="ECO:0007669"/>
    <property type="project" value="InterPro"/>
</dbReference>
<reference evidence="8" key="1">
    <citation type="submission" date="2016-10" db="EMBL/GenBank/DDBJ databases">
        <title>Genome sequence of Streptomyces mangrovisoli MUSC 149.</title>
        <authorList>
            <person name="Lee L.-H."/>
            <person name="Ser H.-L."/>
        </authorList>
    </citation>
    <scope>NUCLEOTIDE SEQUENCE [LARGE SCALE GENOMIC DNA]</scope>
    <source>
        <strain evidence="8">MUSC 149</strain>
    </source>
</reference>
<evidence type="ECO:0000256" key="6">
    <source>
        <dbReference type="ARBA" id="ARBA00023136"/>
    </source>
</evidence>
<keyword evidence="5 7" id="KW-1133">Transmembrane helix</keyword>
<accession>A0A1J4P4D2</accession>
<dbReference type="PANTHER" id="PTHR43823">
    <property type="entry name" value="SPORULATION PROTEIN YKVU"/>
    <property type="match status" value="1"/>
</dbReference>
<dbReference type="RefSeq" id="WP_046585050.1">
    <property type="nucleotide sequence ID" value="NZ_LAVA02000015.1"/>
</dbReference>
<keyword evidence="4 7" id="KW-0812">Transmembrane</keyword>
<evidence type="ECO:0000256" key="5">
    <source>
        <dbReference type="ARBA" id="ARBA00022989"/>
    </source>
</evidence>
<dbReference type="InterPro" id="IPR002528">
    <property type="entry name" value="MATE_fam"/>
</dbReference>
<feature type="transmembrane region" description="Helical" evidence="7">
    <location>
        <begin position="63"/>
        <end position="86"/>
    </location>
</feature>
<sequence length="451" mass="46151">MTIPTARIPDRTTRLGVEPVGRLLWRACTQTTAAVGVYGVYALTNAWFVGHGVGDNAMAAVNLAAPLLLLLGAVSTTVGAGGASLVSRALGADDREAAARATGNAFTLFWICAAATTALGLLFLDPLLGLLGAQGELREIARPYAVVLLCGAPVSTGFSSLVRAEGRTGWSTLLWVTAVTVQMALDPLLIFGLGLGVRGAALGTVGGQAVSAAMSLWFFFGRRGRPYPVDPRHLLPHGPTLRALLAAGLPSFLAGAGVTLLAVLVNTTLADAGSATALAAYAVCARLQTFATMPHTGISQALQPLVGYNAGRGLTDRARLARDLALRGSLLYGLCTAAALALLARPLADAFLDDARTIDSAAQGLRVLAVCTAVAGIGPLVAAYAQALGRPAPAYFLTIGTMLLFKVPLVITLGRLGTGGTWAALAAGELATATAALLLLRRLRDTTAKAP</sequence>
<feature type="transmembrane region" description="Helical" evidence="7">
    <location>
        <begin position="106"/>
        <end position="124"/>
    </location>
</feature>
<feature type="transmembrane region" description="Helical" evidence="7">
    <location>
        <begin position="23"/>
        <end position="43"/>
    </location>
</feature>
<comment type="subcellular location">
    <subcellularLocation>
        <location evidence="1">Cell membrane</location>
        <topology evidence="1">Multi-pass membrane protein</topology>
    </subcellularLocation>
</comment>
<feature type="transmembrane region" description="Helical" evidence="7">
    <location>
        <begin position="174"/>
        <end position="194"/>
    </location>
</feature>
<dbReference type="PANTHER" id="PTHR43823:SF3">
    <property type="entry name" value="MULTIDRUG EXPORT PROTEIN MEPA"/>
    <property type="match status" value="1"/>
</dbReference>
<evidence type="ECO:0000313" key="8">
    <source>
        <dbReference type="EMBL" id="OIJ68628.1"/>
    </source>
</evidence>
<evidence type="ECO:0000256" key="2">
    <source>
        <dbReference type="ARBA" id="ARBA00022448"/>
    </source>
</evidence>
<dbReference type="NCBIfam" id="TIGR00797">
    <property type="entry name" value="matE"/>
    <property type="match status" value="1"/>
</dbReference>
<evidence type="ECO:0000256" key="7">
    <source>
        <dbReference type="SAM" id="Phobius"/>
    </source>
</evidence>
<evidence type="ECO:0000313" key="9">
    <source>
        <dbReference type="Proteomes" id="UP000034196"/>
    </source>
</evidence>
<feature type="transmembrane region" description="Helical" evidence="7">
    <location>
        <begin position="420"/>
        <end position="440"/>
    </location>
</feature>
<feature type="transmembrane region" description="Helical" evidence="7">
    <location>
        <begin position="200"/>
        <end position="220"/>
    </location>
</feature>
<dbReference type="AlphaFoldDB" id="A0A1J4P4D2"/>
<dbReference type="STRING" id="1428628.WN71_007585"/>
<proteinExistence type="predicted"/>
<name>A0A1J4P4D2_9ACTN</name>
<dbReference type="PIRSF" id="PIRSF006603">
    <property type="entry name" value="DinF"/>
    <property type="match status" value="1"/>
</dbReference>
<dbReference type="GO" id="GO:0042910">
    <property type="term" value="F:xenobiotic transmembrane transporter activity"/>
    <property type="evidence" value="ECO:0007669"/>
    <property type="project" value="InterPro"/>
</dbReference>
<protein>
    <submittedName>
        <fullName evidence="8">MATE family efflux transporter</fullName>
    </submittedName>
</protein>
<dbReference type="InterPro" id="IPR051327">
    <property type="entry name" value="MATE_MepA_subfamily"/>
</dbReference>
<evidence type="ECO:0000256" key="1">
    <source>
        <dbReference type="ARBA" id="ARBA00004651"/>
    </source>
</evidence>
<feature type="transmembrane region" description="Helical" evidence="7">
    <location>
        <begin position="241"/>
        <end position="263"/>
    </location>
</feature>
<organism evidence="8 9">
    <name type="scientific">Streptomyces mangrovisoli</name>
    <dbReference type="NCBI Taxonomy" id="1428628"/>
    <lineage>
        <taxon>Bacteria</taxon>
        <taxon>Bacillati</taxon>
        <taxon>Actinomycetota</taxon>
        <taxon>Actinomycetes</taxon>
        <taxon>Kitasatosporales</taxon>
        <taxon>Streptomycetaceae</taxon>
        <taxon>Streptomyces</taxon>
    </lineage>
</organism>
<dbReference type="Pfam" id="PF01554">
    <property type="entry name" value="MatE"/>
    <property type="match status" value="2"/>
</dbReference>
<evidence type="ECO:0000256" key="4">
    <source>
        <dbReference type="ARBA" id="ARBA00022692"/>
    </source>
</evidence>